<comment type="caution">
    <text evidence="7">The sequence shown here is derived from an EMBL/GenBank/DDBJ whole genome shotgun (WGS) entry which is preliminary data.</text>
</comment>
<dbReference type="RefSeq" id="WP_044439665.1">
    <property type="nucleotide sequence ID" value="NZ_JYFC01000002.1"/>
</dbReference>
<dbReference type="Pfam" id="PF05175">
    <property type="entry name" value="MTS"/>
    <property type="match status" value="1"/>
</dbReference>
<evidence type="ECO:0000313" key="8">
    <source>
        <dbReference type="Proteomes" id="UP000032503"/>
    </source>
</evidence>
<keyword evidence="2" id="KW-0698">rRNA processing</keyword>
<dbReference type="PROSITE" id="PS00092">
    <property type="entry name" value="N6_MTASE"/>
    <property type="match status" value="1"/>
</dbReference>
<protein>
    <submittedName>
        <fullName evidence="7">SAM-dependent methyltransferase</fullName>
    </submittedName>
</protein>
<dbReference type="CDD" id="cd02440">
    <property type="entry name" value="AdoMet_MTases"/>
    <property type="match status" value="1"/>
</dbReference>
<dbReference type="InterPro" id="IPR007848">
    <property type="entry name" value="Small_mtfrase_dom"/>
</dbReference>
<evidence type="ECO:0000259" key="6">
    <source>
        <dbReference type="Pfam" id="PF26049"/>
    </source>
</evidence>
<keyword evidence="1" id="KW-0963">Cytoplasm</keyword>
<dbReference type="InterPro" id="IPR029063">
    <property type="entry name" value="SAM-dependent_MTases_sf"/>
</dbReference>
<dbReference type="Pfam" id="PF26049">
    <property type="entry name" value="RLMG_N"/>
    <property type="match status" value="1"/>
</dbReference>
<dbReference type="InterPro" id="IPR058679">
    <property type="entry name" value="RlmG_N"/>
</dbReference>
<evidence type="ECO:0000259" key="5">
    <source>
        <dbReference type="Pfam" id="PF05175"/>
    </source>
</evidence>
<dbReference type="GO" id="GO:0032259">
    <property type="term" value="P:methylation"/>
    <property type="evidence" value="ECO:0007669"/>
    <property type="project" value="UniProtKB-KW"/>
</dbReference>
<feature type="domain" description="RlmG N-terminal" evidence="6">
    <location>
        <begin position="8"/>
        <end position="178"/>
    </location>
</feature>
<evidence type="ECO:0000256" key="2">
    <source>
        <dbReference type="ARBA" id="ARBA00022552"/>
    </source>
</evidence>
<dbReference type="SUPFAM" id="SSF53335">
    <property type="entry name" value="S-adenosyl-L-methionine-dependent methyltransferases"/>
    <property type="match status" value="1"/>
</dbReference>
<proteinExistence type="predicted"/>
<gene>
    <name evidence="7" type="ORF">TZ00_04560</name>
</gene>
<organism evidence="7 8">
    <name type="scientific">Agreia bicolorata</name>
    <dbReference type="NCBI Taxonomy" id="110935"/>
    <lineage>
        <taxon>Bacteria</taxon>
        <taxon>Bacillati</taxon>
        <taxon>Actinomycetota</taxon>
        <taxon>Actinomycetes</taxon>
        <taxon>Micrococcales</taxon>
        <taxon>Microbacteriaceae</taxon>
        <taxon>Agreia</taxon>
    </lineage>
</organism>
<keyword evidence="8" id="KW-1185">Reference proteome</keyword>
<dbReference type="InterPro" id="IPR002052">
    <property type="entry name" value="DNA_methylase_N6_adenine_CS"/>
</dbReference>
<dbReference type="GO" id="GO:0008168">
    <property type="term" value="F:methyltransferase activity"/>
    <property type="evidence" value="ECO:0007669"/>
    <property type="project" value="UniProtKB-KW"/>
</dbReference>
<name>A0ABR5CHD8_9MICO</name>
<evidence type="ECO:0000256" key="1">
    <source>
        <dbReference type="ARBA" id="ARBA00022490"/>
    </source>
</evidence>
<dbReference type="Gene3D" id="3.40.50.150">
    <property type="entry name" value="Vaccinia Virus protein VP39"/>
    <property type="match status" value="2"/>
</dbReference>
<evidence type="ECO:0000256" key="4">
    <source>
        <dbReference type="ARBA" id="ARBA00022679"/>
    </source>
</evidence>
<evidence type="ECO:0000313" key="7">
    <source>
        <dbReference type="EMBL" id="KJC64912.1"/>
    </source>
</evidence>
<keyword evidence="3 7" id="KW-0489">Methyltransferase</keyword>
<dbReference type="PANTHER" id="PTHR47816:SF5">
    <property type="entry name" value="RIBOSOMAL RNA LARGE SUBUNIT METHYLTRANSFERASE G"/>
    <property type="match status" value="1"/>
</dbReference>
<dbReference type="Proteomes" id="UP000032503">
    <property type="component" value="Unassembled WGS sequence"/>
</dbReference>
<dbReference type="InterPro" id="IPR046977">
    <property type="entry name" value="RsmC/RlmG"/>
</dbReference>
<sequence length="376" mass="39563">MPDFSFDDLRRFPDVEAPNLFAVDASDRLILDEAADALASAAAGEVVVIGDRYGALTLGAAGLHGATRIRVQQDALTGERALARNADRAGLADSHESMPFDASLVEGATVVLMQLPRTLAALDQAAALIARHAHPSVVVFAGGRIKHLSISMNEVLSKHFSELRVSLARQKSRVLVASAPIGTSDAGSDTVRSEFHDELGLWVAAQGTAFAGTKLDIGTRFLLSFIPQMAVHPDVAIDLGCGTGVLAAEIARARPEARVIASDQSSSAVASARETMRLNGLEGRVDVVRDDALRSQPDASAGLILCNPPFHVGAAVHADAALGLFRDAARVLESGGELWTVFNSSLSHAATLRKIVGPTDVVGQNAKFTVTRSSRR</sequence>
<evidence type="ECO:0000256" key="3">
    <source>
        <dbReference type="ARBA" id="ARBA00022603"/>
    </source>
</evidence>
<keyword evidence="4" id="KW-0808">Transferase</keyword>
<dbReference type="PANTHER" id="PTHR47816">
    <property type="entry name" value="RIBOSOMAL RNA SMALL SUBUNIT METHYLTRANSFERASE C"/>
    <property type="match status" value="1"/>
</dbReference>
<reference evidence="7 8" key="1">
    <citation type="journal article" date="2001" name="Int. J. Syst. Evol. Microbiol.">
        <title>Agreia bicolorata gen. nov., sp. nov., to accommodate actinobacteria isolated from narrow reed grass infected by the nematode Heteroanguina graminophila.</title>
        <authorList>
            <person name="Evtushenko L.I."/>
            <person name="Dorofeeva L.V."/>
            <person name="Dobrovolskaya T.G."/>
            <person name="Streshinskaya G.M."/>
            <person name="Subbotin S.A."/>
            <person name="Tiedje J.M."/>
        </authorList>
    </citation>
    <scope>NUCLEOTIDE SEQUENCE [LARGE SCALE GENOMIC DNA]</scope>
    <source>
        <strain evidence="7 8">VKM Ac-1804</strain>
    </source>
</reference>
<dbReference type="EMBL" id="JYFC01000002">
    <property type="protein sequence ID" value="KJC64912.1"/>
    <property type="molecule type" value="Genomic_DNA"/>
</dbReference>
<feature type="domain" description="Methyltransferase small" evidence="5">
    <location>
        <begin position="202"/>
        <end position="371"/>
    </location>
</feature>
<accession>A0ABR5CHD8</accession>